<keyword evidence="5" id="KW-1185">Reference proteome</keyword>
<dbReference type="Proteomes" id="UP001525968">
    <property type="component" value="Unassembled WGS sequence"/>
</dbReference>
<accession>A0ABT2PIX3</accession>
<organism evidence="4 5">
    <name type="scientific">Acidovorax bellezanensis</name>
    <dbReference type="NCBI Taxonomy" id="2976702"/>
    <lineage>
        <taxon>Bacteria</taxon>
        <taxon>Pseudomonadati</taxon>
        <taxon>Pseudomonadota</taxon>
        <taxon>Betaproteobacteria</taxon>
        <taxon>Burkholderiales</taxon>
        <taxon>Comamonadaceae</taxon>
        <taxon>Acidovorax</taxon>
    </lineage>
</organism>
<dbReference type="RefSeq" id="WP_261499437.1">
    <property type="nucleotide sequence ID" value="NZ_JAODYH010000003.1"/>
</dbReference>
<feature type="chain" id="PRO_5047136385" description="DUF4136 domain-containing protein" evidence="2">
    <location>
        <begin position="26"/>
        <end position="224"/>
    </location>
</feature>
<sequence>MATIRWKLSLTVLGCAALLAGCASVREVQSDVQSYSSLSALPQPPTYRLELLPSQQAQAPQFATIEALAQQSLAKVGLQRDDSQGTLVVQIGAQARYTRDNSPYYYGGPYGPRWNWGLGFGRGAGWGMGFGGPWMFDAPPPLHYRAVSVVMREQRTQRIVYETSAVHEDVWTNDPAIFGVLFDAALSGFPHPPQGTRKIRTPLAVSGPAEPATPAVPSAPPAKP</sequence>
<feature type="region of interest" description="Disordered" evidence="1">
    <location>
        <begin position="193"/>
        <end position="224"/>
    </location>
</feature>
<keyword evidence="2" id="KW-0732">Signal</keyword>
<evidence type="ECO:0000256" key="1">
    <source>
        <dbReference type="SAM" id="MobiDB-lite"/>
    </source>
</evidence>
<dbReference type="PROSITE" id="PS51257">
    <property type="entry name" value="PROKAR_LIPOPROTEIN"/>
    <property type="match status" value="1"/>
</dbReference>
<name>A0ABT2PIX3_9BURK</name>
<evidence type="ECO:0000313" key="4">
    <source>
        <dbReference type="EMBL" id="MCT9810419.1"/>
    </source>
</evidence>
<evidence type="ECO:0000259" key="3">
    <source>
        <dbReference type="Pfam" id="PF13590"/>
    </source>
</evidence>
<dbReference type="EMBL" id="JAODYH010000003">
    <property type="protein sequence ID" value="MCT9810419.1"/>
    <property type="molecule type" value="Genomic_DNA"/>
</dbReference>
<evidence type="ECO:0000256" key="2">
    <source>
        <dbReference type="SAM" id="SignalP"/>
    </source>
</evidence>
<feature type="signal peptide" evidence="2">
    <location>
        <begin position="1"/>
        <end position="25"/>
    </location>
</feature>
<gene>
    <name evidence="4" type="ORF">N0K08_07230</name>
</gene>
<evidence type="ECO:0000313" key="5">
    <source>
        <dbReference type="Proteomes" id="UP001525968"/>
    </source>
</evidence>
<protein>
    <recommendedName>
        <fullName evidence="3">DUF4136 domain-containing protein</fullName>
    </recommendedName>
</protein>
<dbReference type="Pfam" id="PF13590">
    <property type="entry name" value="DUF4136"/>
    <property type="match status" value="1"/>
</dbReference>
<comment type="caution">
    <text evidence="4">The sequence shown here is derived from an EMBL/GenBank/DDBJ whole genome shotgun (WGS) entry which is preliminary data.</text>
</comment>
<dbReference type="InterPro" id="IPR025411">
    <property type="entry name" value="DUF4136"/>
</dbReference>
<proteinExistence type="predicted"/>
<reference evidence="4 5" key="1">
    <citation type="submission" date="2022-09" db="EMBL/GenBank/DDBJ databases">
        <title>Draft genome of isolate Be4.</title>
        <authorList>
            <person name="Sanchez-Castro I."/>
            <person name="Martinez-Rodriguez P."/>
            <person name="Descostes M."/>
            <person name="Merroun M."/>
        </authorList>
    </citation>
    <scope>NUCLEOTIDE SEQUENCE [LARGE SCALE GENOMIC DNA]</scope>
    <source>
        <strain evidence="4 5">Be4</strain>
    </source>
</reference>
<feature type="domain" description="DUF4136" evidence="3">
    <location>
        <begin position="35"/>
        <end position="190"/>
    </location>
</feature>